<dbReference type="AlphaFoldDB" id="A0A7X5UZN6"/>
<evidence type="ECO:0000313" key="8">
    <source>
        <dbReference type="Proteomes" id="UP000564677"/>
    </source>
</evidence>
<dbReference type="FunFam" id="3.40.50.300:FF:000032">
    <property type="entry name" value="Export ABC transporter ATP-binding protein"/>
    <property type="match status" value="1"/>
</dbReference>
<keyword evidence="4 7" id="KW-0067">ATP-binding</keyword>
<dbReference type="Pfam" id="PF00005">
    <property type="entry name" value="ABC_tran"/>
    <property type="match status" value="1"/>
</dbReference>
<protein>
    <submittedName>
        <fullName evidence="7">Putative ABC transport system ATP-binding protein</fullName>
    </submittedName>
</protein>
<evidence type="ECO:0000313" key="7">
    <source>
        <dbReference type="EMBL" id="NIJ65197.1"/>
    </source>
</evidence>
<reference evidence="7 8" key="1">
    <citation type="submission" date="2020-03" db="EMBL/GenBank/DDBJ databases">
        <title>Genomic Encyclopedia of Type Strains, Phase IV (KMG-IV): sequencing the most valuable type-strain genomes for metagenomic binning, comparative biology and taxonomic classification.</title>
        <authorList>
            <person name="Goeker M."/>
        </authorList>
    </citation>
    <scope>NUCLEOTIDE SEQUENCE [LARGE SCALE GENOMIC DNA]</scope>
    <source>
        <strain evidence="7 8">DSM 4733</strain>
    </source>
</reference>
<dbReference type="PANTHER" id="PTHR42798:SF6">
    <property type="entry name" value="CELL DIVISION ATP-BINDING PROTEIN FTSE"/>
    <property type="match status" value="1"/>
</dbReference>
<keyword evidence="3" id="KW-0547">Nucleotide-binding</keyword>
<organism evidence="7 8">
    <name type="scientific">Sphingomonas leidyi</name>
    <dbReference type="NCBI Taxonomy" id="68569"/>
    <lineage>
        <taxon>Bacteria</taxon>
        <taxon>Pseudomonadati</taxon>
        <taxon>Pseudomonadota</taxon>
        <taxon>Alphaproteobacteria</taxon>
        <taxon>Sphingomonadales</taxon>
        <taxon>Sphingomonadaceae</taxon>
        <taxon>Sphingomonas</taxon>
    </lineage>
</organism>
<dbReference type="GO" id="GO:0016887">
    <property type="term" value="F:ATP hydrolysis activity"/>
    <property type="evidence" value="ECO:0007669"/>
    <property type="project" value="InterPro"/>
</dbReference>
<keyword evidence="1" id="KW-0813">Transport</keyword>
<dbReference type="RefSeq" id="WP_167299628.1">
    <property type="nucleotide sequence ID" value="NZ_JAASQV010000002.1"/>
</dbReference>
<dbReference type="SUPFAM" id="SSF52540">
    <property type="entry name" value="P-loop containing nucleoside triphosphate hydrolases"/>
    <property type="match status" value="1"/>
</dbReference>
<proteinExistence type="inferred from homology"/>
<dbReference type="EMBL" id="JAASQV010000002">
    <property type="protein sequence ID" value="NIJ65197.1"/>
    <property type="molecule type" value="Genomic_DNA"/>
</dbReference>
<dbReference type="InterPro" id="IPR003439">
    <property type="entry name" value="ABC_transporter-like_ATP-bd"/>
</dbReference>
<dbReference type="GO" id="GO:0098796">
    <property type="term" value="C:membrane protein complex"/>
    <property type="evidence" value="ECO:0007669"/>
    <property type="project" value="UniProtKB-ARBA"/>
</dbReference>
<dbReference type="PANTHER" id="PTHR42798">
    <property type="entry name" value="LIPOPROTEIN-RELEASING SYSTEM ATP-BINDING PROTEIN LOLD"/>
    <property type="match status" value="1"/>
</dbReference>
<accession>A0A7X5UZN6</accession>
<keyword evidence="2" id="KW-0472">Membrane</keyword>
<gene>
    <name evidence="7" type="ORF">FHR20_002159</name>
</gene>
<keyword evidence="2" id="KW-0997">Cell inner membrane</keyword>
<sequence length="264" mass="28431">MAARASAAPAGSGARAAAVPEASVADSEAPLIRLRGVTKSYGEGATQFQALKGIDLDIQAGDFVAVMGPSGSGKSTTMNILGCLDVPSSGEFLFKGVHVEKLERDQRALLRRKYLGFVFQGFNLLARTSALENVELPLLYRGDSKQLRRETAMAALDKVGLKQWWDHTPAELSGGQQQRVAIARAIVTSPDVLLADEPTGNLDSERSVEIMELLTDLNKTSGITVLMVTHEPDMAAFAHTIVHFKDGLVERIEDKHRQGEAVGH</sequence>
<dbReference type="InterPro" id="IPR017911">
    <property type="entry name" value="MacB-like_ATP-bd"/>
</dbReference>
<dbReference type="Gene3D" id="3.40.50.300">
    <property type="entry name" value="P-loop containing nucleotide triphosphate hydrolases"/>
    <property type="match status" value="1"/>
</dbReference>
<dbReference type="InterPro" id="IPR027417">
    <property type="entry name" value="P-loop_NTPase"/>
</dbReference>
<comment type="caution">
    <text evidence="7">The sequence shown here is derived from an EMBL/GenBank/DDBJ whole genome shotgun (WGS) entry which is preliminary data.</text>
</comment>
<name>A0A7X5UZN6_9SPHN</name>
<keyword evidence="2" id="KW-1003">Cell membrane</keyword>
<evidence type="ECO:0000259" key="6">
    <source>
        <dbReference type="PROSITE" id="PS50893"/>
    </source>
</evidence>
<feature type="domain" description="ABC transporter" evidence="6">
    <location>
        <begin position="32"/>
        <end position="264"/>
    </location>
</feature>
<dbReference type="Proteomes" id="UP000564677">
    <property type="component" value="Unassembled WGS sequence"/>
</dbReference>
<keyword evidence="8" id="KW-1185">Reference proteome</keyword>
<dbReference type="InterPro" id="IPR003593">
    <property type="entry name" value="AAA+_ATPase"/>
</dbReference>
<evidence type="ECO:0000256" key="5">
    <source>
        <dbReference type="ARBA" id="ARBA00038388"/>
    </source>
</evidence>
<dbReference type="CDD" id="cd03255">
    <property type="entry name" value="ABC_MJ0796_LolCDE_FtsE"/>
    <property type="match status" value="1"/>
</dbReference>
<dbReference type="SMART" id="SM00382">
    <property type="entry name" value="AAA"/>
    <property type="match status" value="1"/>
</dbReference>
<comment type="similarity">
    <text evidence="5">Belongs to the ABC transporter superfamily. Macrolide exporter (TC 3.A.1.122) family.</text>
</comment>
<dbReference type="PROSITE" id="PS50893">
    <property type="entry name" value="ABC_TRANSPORTER_2"/>
    <property type="match status" value="1"/>
</dbReference>
<dbReference type="InterPro" id="IPR017871">
    <property type="entry name" value="ABC_transporter-like_CS"/>
</dbReference>
<evidence type="ECO:0000256" key="2">
    <source>
        <dbReference type="ARBA" id="ARBA00022519"/>
    </source>
</evidence>
<dbReference type="GO" id="GO:0005524">
    <property type="term" value="F:ATP binding"/>
    <property type="evidence" value="ECO:0007669"/>
    <property type="project" value="UniProtKB-KW"/>
</dbReference>
<dbReference type="PROSITE" id="PS00211">
    <property type="entry name" value="ABC_TRANSPORTER_1"/>
    <property type="match status" value="1"/>
</dbReference>
<evidence type="ECO:0000256" key="4">
    <source>
        <dbReference type="ARBA" id="ARBA00022840"/>
    </source>
</evidence>
<dbReference type="GO" id="GO:0022857">
    <property type="term" value="F:transmembrane transporter activity"/>
    <property type="evidence" value="ECO:0007669"/>
    <property type="project" value="UniProtKB-ARBA"/>
</dbReference>
<evidence type="ECO:0000256" key="3">
    <source>
        <dbReference type="ARBA" id="ARBA00022741"/>
    </source>
</evidence>
<evidence type="ECO:0000256" key="1">
    <source>
        <dbReference type="ARBA" id="ARBA00022448"/>
    </source>
</evidence>